<dbReference type="AlphaFoldDB" id="A0A2S7XRL2"/>
<gene>
    <name evidence="1" type="ORF">CXB77_11465</name>
</gene>
<organism evidence="1 2">
    <name type="scientific">Chromatium okenii</name>
    <dbReference type="NCBI Taxonomy" id="61644"/>
    <lineage>
        <taxon>Bacteria</taxon>
        <taxon>Pseudomonadati</taxon>
        <taxon>Pseudomonadota</taxon>
        <taxon>Gammaproteobacteria</taxon>
        <taxon>Chromatiales</taxon>
        <taxon>Chromatiaceae</taxon>
        <taxon>Chromatium</taxon>
    </lineage>
</organism>
<dbReference type="OrthoDB" id="6188167at2"/>
<keyword evidence="2" id="KW-1185">Reference proteome</keyword>
<reference evidence="1 2" key="1">
    <citation type="submission" date="2018-01" db="EMBL/GenBank/DDBJ databases">
        <title>The complete genome sequence of Chromatium okenii LaCa, a purple sulfur bacterium with a turbulent life.</title>
        <authorList>
            <person name="Luedin S.M."/>
            <person name="Liechti N."/>
            <person name="Storelli N."/>
            <person name="Danza F."/>
            <person name="Wittwer M."/>
            <person name="Pothier J.F."/>
            <person name="Tonolla M.A."/>
        </authorList>
    </citation>
    <scope>NUCLEOTIDE SEQUENCE [LARGE SCALE GENOMIC DNA]</scope>
    <source>
        <strain evidence="1 2">LaCa</strain>
    </source>
</reference>
<dbReference type="Pfam" id="PF07793">
    <property type="entry name" value="DUF1631"/>
    <property type="match status" value="1"/>
</dbReference>
<evidence type="ECO:0000313" key="2">
    <source>
        <dbReference type="Proteomes" id="UP000239936"/>
    </source>
</evidence>
<dbReference type="Proteomes" id="UP000239936">
    <property type="component" value="Unassembled WGS sequence"/>
</dbReference>
<sequence>MPLVLRLIVHSSSSRWIDEWRLRSVAPAPTDFALPDELTLIDPDDFERDLAISKIATRAAFNCSQQLVALDRRMAVLLQVQRLSQDDNPLYPGALFNALVHALGELGVERGLTLALLQAFERHTAAALPGLYADLNRYLAEAGVLPTIPVTAPATPNIAGQFSGGAAAGGYAPRMVAPAAASAYNVGGDGAPLVNEDVFSQLLQAIQTVNRAAPMQENWSTARYQCHPQRCTPVLRQR</sequence>
<proteinExistence type="predicted"/>
<protein>
    <submittedName>
        <fullName evidence="1">Uncharacterized protein</fullName>
    </submittedName>
</protein>
<name>A0A2S7XRL2_9GAMM</name>
<comment type="caution">
    <text evidence="1">The sequence shown here is derived from an EMBL/GenBank/DDBJ whole genome shotgun (WGS) entry which is preliminary data.</text>
</comment>
<evidence type="ECO:0000313" key="1">
    <source>
        <dbReference type="EMBL" id="PQJ96345.1"/>
    </source>
</evidence>
<dbReference type="InterPro" id="IPR012434">
    <property type="entry name" value="DUF1631"/>
</dbReference>
<dbReference type="EMBL" id="PPGH01000035">
    <property type="protein sequence ID" value="PQJ96345.1"/>
    <property type="molecule type" value="Genomic_DNA"/>
</dbReference>
<accession>A0A2S7XRL2</accession>